<accession>A0A0K9NUK9</accession>
<name>A0A0K9NUK9_ZOSMR</name>
<dbReference type="Proteomes" id="UP000036987">
    <property type="component" value="Unassembled WGS sequence"/>
</dbReference>
<keyword evidence="2" id="KW-1185">Reference proteome</keyword>
<sequence>MEVDLFCCVVGFLIPSDVIYTH</sequence>
<evidence type="ECO:0000313" key="2">
    <source>
        <dbReference type="Proteomes" id="UP000036987"/>
    </source>
</evidence>
<gene>
    <name evidence="1" type="ORF">ZOSMA_5G01850</name>
</gene>
<evidence type="ECO:0000313" key="1">
    <source>
        <dbReference type="EMBL" id="KMZ60318.1"/>
    </source>
</evidence>
<dbReference type="EMBL" id="LFYR01001623">
    <property type="protein sequence ID" value="KMZ60318.1"/>
    <property type="molecule type" value="Genomic_DNA"/>
</dbReference>
<reference evidence="2" key="1">
    <citation type="journal article" date="2016" name="Nature">
        <title>The genome of the seagrass Zostera marina reveals angiosperm adaptation to the sea.</title>
        <authorList>
            <person name="Olsen J.L."/>
            <person name="Rouze P."/>
            <person name="Verhelst B."/>
            <person name="Lin Y.-C."/>
            <person name="Bayer T."/>
            <person name="Collen J."/>
            <person name="Dattolo E."/>
            <person name="De Paoli E."/>
            <person name="Dittami S."/>
            <person name="Maumus F."/>
            <person name="Michel G."/>
            <person name="Kersting A."/>
            <person name="Lauritano C."/>
            <person name="Lohaus R."/>
            <person name="Toepel M."/>
            <person name="Tonon T."/>
            <person name="Vanneste K."/>
            <person name="Amirebrahimi M."/>
            <person name="Brakel J."/>
            <person name="Bostroem C."/>
            <person name="Chovatia M."/>
            <person name="Grimwood J."/>
            <person name="Jenkins J.W."/>
            <person name="Jueterbock A."/>
            <person name="Mraz A."/>
            <person name="Stam W.T."/>
            <person name="Tice H."/>
            <person name="Bornberg-Bauer E."/>
            <person name="Green P.J."/>
            <person name="Pearson G.A."/>
            <person name="Procaccini G."/>
            <person name="Duarte C.M."/>
            <person name="Schmutz J."/>
            <person name="Reusch T.B.H."/>
            <person name="Van de Peer Y."/>
        </authorList>
    </citation>
    <scope>NUCLEOTIDE SEQUENCE [LARGE SCALE GENOMIC DNA]</scope>
    <source>
        <strain evidence="2">cv. Finnish</strain>
    </source>
</reference>
<organism evidence="1 2">
    <name type="scientific">Zostera marina</name>
    <name type="common">Eelgrass</name>
    <dbReference type="NCBI Taxonomy" id="29655"/>
    <lineage>
        <taxon>Eukaryota</taxon>
        <taxon>Viridiplantae</taxon>
        <taxon>Streptophyta</taxon>
        <taxon>Embryophyta</taxon>
        <taxon>Tracheophyta</taxon>
        <taxon>Spermatophyta</taxon>
        <taxon>Magnoliopsida</taxon>
        <taxon>Liliopsida</taxon>
        <taxon>Zosteraceae</taxon>
        <taxon>Zostera</taxon>
    </lineage>
</organism>
<dbReference type="AlphaFoldDB" id="A0A0K9NUK9"/>
<protein>
    <submittedName>
        <fullName evidence="1">Uncharacterized protein</fullName>
    </submittedName>
</protein>
<comment type="caution">
    <text evidence="1">The sequence shown here is derived from an EMBL/GenBank/DDBJ whole genome shotgun (WGS) entry which is preliminary data.</text>
</comment>
<proteinExistence type="predicted"/>